<dbReference type="EMBL" id="FZOY01000009">
    <property type="protein sequence ID" value="SNT28212.1"/>
    <property type="molecule type" value="Genomic_DNA"/>
</dbReference>
<feature type="domain" description="HTH rpiR-type" evidence="1">
    <location>
        <begin position="9"/>
        <end position="85"/>
    </location>
</feature>
<dbReference type="InterPro" id="IPR036388">
    <property type="entry name" value="WH-like_DNA-bd_sf"/>
</dbReference>
<protein>
    <submittedName>
        <fullName evidence="2">Transcriptional regulator, RpiR family</fullName>
    </submittedName>
</protein>
<dbReference type="PROSITE" id="PS51071">
    <property type="entry name" value="HTH_RPIR"/>
    <property type="match status" value="1"/>
</dbReference>
<sequence length="298" mass="32296">MTSEPATQGSLLRRIHEAYAALPDSERRVADTILNAPAEMPVWTATELAGHAQVSNATVSRLVQRLGYRSFEQARQDARTLRETGSPLFMKETSARGTGGEPNADLLRTEAGLIEATLARLDAGALREASRAIAGARQVRLMGFRNSRFLSDYLTAQLAQLRHDVAPLGLYGQTIAEGIAGLGPQDVAVVVGFRRRPARFSQIIRLIAERQSRVILIADKSLREAPAFATWTFTCSVETPLPIDSYVGALTLLRMLATETAAELEDRGIHHLNEVETLRETLGELESAPSAAGPATKG</sequence>
<dbReference type="OrthoDB" id="3237351at2"/>
<reference evidence="2 3" key="1">
    <citation type="submission" date="2017-06" db="EMBL/GenBank/DDBJ databases">
        <authorList>
            <person name="Kim H.J."/>
            <person name="Triplett B.A."/>
        </authorList>
    </citation>
    <scope>NUCLEOTIDE SEQUENCE [LARGE SCALE GENOMIC DNA]</scope>
    <source>
        <strain evidence="2 3">DSM 29339</strain>
    </source>
</reference>
<dbReference type="RefSeq" id="WP_089234884.1">
    <property type="nucleotide sequence ID" value="NZ_FZOY01000009.1"/>
</dbReference>
<dbReference type="PANTHER" id="PTHR30514">
    <property type="entry name" value="GLUCOKINASE"/>
    <property type="match status" value="1"/>
</dbReference>
<evidence type="ECO:0000313" key="3">
    <source>
        <dbReference type="Proteomes" id="UP000198426"/>
    </source>
</evidence>
<dbReference type="InterPro" id="IPR046348">
    <property type="entry name" value="SIS_dom_sf"/>
</dbReference>
<proteinExistence type="predicted"/>
<gene>
    <name evidence="2" type="ORF">SAMN05421757_109139</name>
</gene>
<dbReference type="GO" id="GO:1901135">
    <property type="term" value="P:carbohydrate derivative metabolic process"/>
    <property type="evidence" value="ECO:0007669"/>
    <property type="project" value="InterPro"/>
</dbReference>
<dbReference type="GO" id="GO:0097367">
    <property type="term" value="F:carbohydrate derivative binding"/>
    <property type="evidence" value="ECO:0007669"/>
    <property type="project" value="InterPro"/>
</dbReference>
<dbReference type="SUPFAM" id="SSF46689">
    <property type="entry name" value="Homeodomain-like"/>
    <property type="match status" value="1"/>
</dbReference>
<organism evidence="2 3">
    <name type="scientific">Tropicimonas sediminicola</name>
    <dbReference type="NCBI Taxonomy" id="1031541"/>
    <lineage>
        <taxon>Bacteria</taxon>
        <taxon>Pseudomonadati</taxon>
        <taxon>Pseudomonadota</taxon>
        <taxon>Alphaproteobacteria</taxon>
        <taxon>Rhodobacterales</taxon>
        <taxon>Roseobacteraceae</taxon>
        <taxon>Tropicimonas</taxon>
    </lineage>
</organism>
<dbReference type="Gene3D" id="3.40.50.10490">
    <property type="entry name" value="Glucose-6-phosphate isomerase like protein, domain 1"/>
    <property type="match status" value="1"/>
</dbReference>
<name>A0A239LE51_9RHOB</name>
<evidence type="ECO:0000313" key="2">
    <source>
        <dbReference type="EMBL" id="SNT28212.1"/>
    </source>
</evidence>
<dbReference type="InterPro" id="IPR000281">
    <property type="entry name" value="HTH_RpiR"/>
</dbReference>
<dbReference type="PANTHER" id="PTHR30514:SF18">
    <property type="entry name" value="RPIR-FAMILY TRANSCRIPTIONAL REGULATOR"/>
    <property type="match status" value="1"/>
</dbReference>
<dbReference type="GO" id="GO:0003677">
    <property type="term" value="F:DNA binding"/>
    <property type="evidence" value="ECO:0007669"/>
    <property type="project" value="InterPro"/>
</dbReference>
<dbReference type="Pfam" id="PF01380">
    <property type="entry name" value="SIS"/>
    <property type="match status" value="1"/>
</dbReference>
<dbReference type="InterPro" id="IPR001347">
    <property type="entry name" value="SIS_dom"/>
</dbReference>
<evidence type="ECO:0000259" key="1">
    <source>
        <dbReference type="PROSITE" id="PS51071"/>
    </source>
</evidence>
<dbReference type="GO" id="GO:0003700">
    <property type="term" value="F:DNA-binding transcription factor activity"/>
    <property type="evidence" value="ECO:0007669"/>
    <property type="project" value="InterPro"/>
</dbReference>
<dbReference type="SUPFAM" id="SSF53697">
    <property type="entry name" value="SIS domain"/>
    <property type="match status" value="1"/>
</dbReference>
<dbReference type="Proteomes" id="UP000198426">
    <property type="component" value="Unassembled WGS sequence"/>
</dbReference>
<dbReference type="Pfam" id="PF01418">
    <property type="entry name" value="HTH_6"/>
    <property type="match status" value="1"/>
</dbReference>
<dbReference type="AlphaFoldDB" id="A0A239LE51"/>
<accession>A0A239LE51</accession>
<dbReference type="Gene3D" id="1.10.10.10">
    <property type="entry name" value="Winged helix-like DNA-binding domain superfamily/Winged helix DNA-binding domain"/>
    <property type="match status" value="1"/>
</dbReference>
<keyword evidence="3" id="KW-1185">Reference proteome</keyword>
<dbReference type="InterPro" id="IPR009057">
    <property type="entry name" value="Homeodomain-like_sf"/>
</dbReference>
<dbReference type="InterPro" id="IPR047640">
    <property type="entry name" value="RpiR-like"/>
</dbReference>